<dbReference type="Pfam" id="PF13259">
    <property type="entry name" value="clamp_Gag1-like"/>
    <property type="match status" value="1"/>
</dbReference>
<feature type="compositionally biased region" description="Low complexity" evidence="1">
    <location>
        <begin position="327"/>
        <end position="341"/>
    </location>
</feature>
<dbReference type="STRING" id="1073090.A0A1L9SJ37"/>
<dbReference type="PANTHER" id="PTHR28065:SF1">
    <property type="entry name" value="DUF4050 DOMAIN-CONTAINING PROTEIN"/>
    <property type="match status" value="1"/>
</dbReference>
<dbReference type="GeneID" id="34614819"/>
<feature type="region of interest" description="Disordered" evidence="1">
    <location>
        <begin position="54"/>
        <end position="103"/>
    </location>
</feature>
<dbReference type="VEuPathDB" id="FungiDB:ASPZODRAFT_44545"/>
<keyword evidence="4" id="KW-1185">Reference proteome</keyword>
<evidence type="ECO:0000313" key="3">
    <source>
        <dbReference type="EMBL" id="OJJ47167.1"/>
    </source>
</evidence>
<dbReference type="EMBL" id="KV878341">
    <property type="protein sequence ID" value="OJJ47167.1"/>
    <property type="molecule type" value="Genomic_DNA"/>
</dbReference>
<dbReference type="RefSeq" id="XP_022581677.1">
    <property type="nucleotide sequence ID" value="XM_022728355.1"/>
</dbReference>
<dbReference type="AlphaFoldDB" id="A0A1L9SJ37"/>
<evidence type="ECO:0000259" key="2">
    <source>
        <dbReference type="Pfam" id="PF13259"/>
    </source>
</evidence>
<dbReference type="InterPro" id="IPR025124">
    <property type="entry name" value="Gag1-like_clamp"/>
</dbReference>
<feature type="domain" description="Gag1-like clamp" evidence="2">
    <location>
        <begin position="90"/>
        <end position="297"/>
    </location>
</feature>
<feature type="non-terminal residue" evidence="3">
    <location>
        <position position="371"/>
    </location>
</feature>
<sequence length="371" mass="40588">MPSENQDATIKESKRYVREIVRDDWSFEPSESRTASSLLPTSTGSEVAEWRLREYDSSDSELEPRAGFQMVDMSQPPPAARPEAKSKTPAPEISPAERRRKRRMRVEEEICWNEGLHTWVEQRDVWSGARKRREVGKRLLQHSDNNVEEGLGSDSPGTSPSNVDNEDRLACRTETALAISHPPTTITDRLAEEESPRSTELLPAIDKRKESTETGITEPEPVVSNYDGDNDPDEPLIPVASPLLPLSHPIRAAINPSIYPSIYSKVVVQGLTPTVPINLADMTKAMVQGWKADGQWPPKPTPIAPGADVPVRKRGTAAGHGHGHGHGSAAAAAAATATAAGEPSKRRSSVVNAVRKVLHFSSHPFHRRGSS</sequence>
<evidence type="ECO:0000313" key="4">
    <source>
        <dbReference type="Proteomes" id="UP000184188"/>
    </source>
</evidence>
<name>A0A1L9SJ37_9EURO</name>
<dbReference type="OrthoDB" id="5422958at2759"/>
<gene>
    <name evidence="3" type="ORF">ASPZODRAFT_44545</name>
</gene>
<dbReference type="InterPro" id="IPR053274">
    <property type="entry name" value="Fluconazole_resistance"/>
</dbReference>
<accession>A0A1L9SJ37</accession>
<feature type="region of interest" description="Disordered" evidence="1">
    <location>
        <begin position="137"/>
        <end position="166"/>
    </location>
</feature>
<dbReference type="Proteomes" id="UP000184188">
    <property type="component" value="Unassembled WGS sequence"/>
</dbReference>
<organism evidence="3 4">
    <name type="scientific">Penicilliopsis zonata CBS 506.65</name>
    <dbReference type="NCBI Taxonomy" id="1073090"/>
    <lineage>
        <taxon>Eukaryota</taxon>
        <taxon>Fungi</taxon>
        <taxon>Dikarya</taxon>
        <taxon>Ascomycota</taxon>
        <taxon>Pezizomycotina</taxon>
        <taxon>Eurotiomycetes</taxon>
        <taxon>Eurotiomycetidae</taxon>
        <taxon>Eurotiales</taxon>
        <taxon>Aspergillaceae</taxon>
        <taxon>Penicilliopsis</taxon>
    </lineage>
</organism>
<feature type="region of interest" description="Disordered" evidence="1">
    <location>
        <begin position="294"/>
        <end position="348"/>
    </location>
</feature>
<reference evidence="4" key="1">
    <citation type="journal article" date="2017" name="Genome Biol.">
        <title>Comparative genomics reveals high biological diversity and specific adaptations in the industrially and medically important fungal genus Aspergillus.</title>
        <authorList>
            <person name="de Vries R.P."/>
            <person name="Riley R."/>
            <person name="Wiebenga A."/>
            <person name="Aguilar-Osorio G."/>
            <person name="Amillis S."/>
            <person name="Uchima C.A."/>
            <person name="Anderluh G."/>
            <person name="Asadollahi M."/>
            <person name="Askin M."/>
            <person name="Barry K."/>
            <person name="Battaglia E."/>
            <person name="Bayram O."/>
            <person name="Benocci T."/>
            <person name="Braus-Stromeyer S.A."/>
            <person name="Caldana C."/>
            <person name="Canovas D."/>
            <person name="Cerqueira G.C."/>
            <person name="Chen F."/>
            <person name="Chen W."/>
            <person name="Choi C."/>
            <person name="Clum A."/>
            <person name="Dos Santos R.A."/>
            <person name="Damasio A.R."/>
            <person name="Diallinas G."/>
            <person name="Emri T."/>
            <person name="Fekete E."/>
            <person name="Flipphi M."/>
            <person name="Freyberg S."/>
            <person name="Gallo A."/>
            <person name="Gournas C."/>
            <person name="Habgood R."/>
            <person name="Hainaut M."/>
            <person name="Harispe M.L."/>
            <person name="Henrissat B."/>
            <person name="Hilden K.S."/>
            <person name="Hope R."/>
            <person name="Hossain A."/>
            <person name="Karabika E."/>
            <person name="Karaffa L."/>
            <person name="Karanyi Z."/>
            <person name="Krasevec N."/>
            <person name="Kuo A."/>
            <person name="Kusch H."/>
            <person name="LaButti K."/>
            <person name="Lagendijk E.L."/>
            <person name="Lapidus A."/>
            <person name="Levasseur A."/>
            <person name="Lindquist E."/>
            <person name="Lipzen A."/>
            <person name="Logrieco A.F."/>
            <person name="MacCabe A."/>
            <person name="Maekelae M.R."/>
            <person name="Malavazi I."/>
            <person name="Melin P."/>
            <person name="Meyer V."/>
            <person name="Mielnichuk N."/>
            <person name="Miskei M."/>
            <person name="Molnar A.P."/>
            <person name="Mule G."/>
            <person name="Ngan C.Y."/>
            <person name="Orejas M."/>
            <person name="Orosz E."/>
            <person name="Ouedraogo J.P."/>
            <person name="Overkamp K.M."/>
            <person name="Park H.-S."/>
            <person name="Perrone G."/>
            <person name="Piumi F."/>
            <person name="Punt P.J."/>
            <person name="Ram A.F."/>
            <person name="Ramon A."/>
            <person name="Rauscher S."/>
            <person name="Record E."/>
            <person name="Riano-Pachon D.M."/>
            <person name="Robert V."/>
            <person name="Roehrig J."/>
            <person name="Ruller R."/>
            <person name="Salamov A."/>
            <person name="Salih N.S."/>
            <person name="Samson R.A."/>
            <person name="Sandor E."/>
            <person name="Sanguinetti M."/>
            <person name="Schuetze T."/>
            <person name="Sepcic K."/>
            <person name="Shelest E."/>
            <person name="Sherlock G."/>
            <person name="Sophianopoulou V."/>
            <person name="Squina F.M."/>
            <person name="Sun H."/>
            <person name="Susca A."/>
            <person name="Todd R.B."/>
            <person name="Tsang A."/>
            <person name="Unkles S.E."/>
            <person name="van de Wiele N."/>
            <person name="van Rossen-Uffink D."/>
            <person name="Oliveira J.V."/>
            <person name="Vesth T.C."/>
            <person name="Visser J."/>
            <person name="Yu J.-H."/>
            <person name="Zhou M."/>
            <person name="Andersen M.R."/>
            <person name="Archer D.B."/>
            <person name="Baker S.E."/>
            <person name="Benoit I."/>
            <person name="Brakhage A.A."/>
            <person name="Braus G.H."/>
            <person name="Fischer R."/>
            <person name="Frisvad J.C."/>
            <person name="Goldman G.H."/>
            <person name="Houbraken J."/>
            <person name="Oakley B."/>
            <person name="Pocsi I."/>
            <person name="Scazzocchio C."/>
            <person name="Seiboth B."/>
            <person name="vanKuyk P.A."/>
            <person name="Wortman J."/>
            <person name="Dyer P.S."/>
            <person name="Grigoriev I.V."/>
        </authorList>
    </citation>
    <scope>NUCLEOTIDE SEQUENCE [LARGE SCALE GENOMIC DNA]</scope>
    <source>
        <strain evidence="4">CBS 506.65</strain>
    </source>
</reference>
<evidence type="ECO:0000256" key="1">
    <source>
        <dbReference type="SAM" id="MobiDB-lite"/>
    </source>
</evidence>
<dbReference type="PANTHER" id="PTHR28065">
    <property type="entry name" value="FREQUENIN"/>
    <property type="match status" value="1"/>
</dbReference>
<proteinExistence type="predicted"/>
<protein>
    <recommendedName>
        <fullName evidence="2">Gag1-like clamp domain-containing protein</fullName>
    </recommendedName>
</protein>